<evidence type="ECO:0000313" key="4">
    <source>
        <dbReference type="EMBL" id="ABQ27204.1"/>
    </source>
</evidence>
<proteinExistence type="predicted"/>
<dbReference type="SUPFAM" id="SSF56925">
    <property type="entry name" value="OMPA-like"/>
    <property type="match status" value="1"/>
</dbReference>
<dbReference type="OrthoDB" id="5564396at2"/>
<sequence length="224" mass="24362">MKIGIIGVVLSLLVMSAIPSFAEGFIDLYAGPSFTDNATVTINSNVASTSKKVGFERDVTYGVRGGYWFTKQRWLGVGGDFSSMHAKGATARFDLAPLTPMVMFRLPLLSDENIPQGMLQPYIGIGPSISLYTYASADNGPPTDKINSWGINAGFQVPAGIALQLSKHIALFSEYRYAYYRVNVLQDTTTYLFNAAIGNSDNIAKKVTASLSMHNVLFGVSFRF</sequence>
<dbReference type="RefSeq" id="WP_011939871.1">
    <property type="nucleotide sequence ID" value="NC_009483.1"/>
</dbReference>
<dbReference type="STRING" id="351605.Gura_3032"/>
<evidence type="ECO:0000259" key="3">
    <source>
        <dbReference type="Pfam" id="PF13505"/>
    </source>
</evidence>
<keyword evidence="1 2" id="KW-0732">Signal</keyword>
<name>A5G5Y6_GEOUR</name>
<evidence type="ECO:0000256" key="2">
    <source>
        <dbReference type="SAM" id="SignalP"/>
    </source>
</evidence>
<dbReference type="EMBL" id="CP000698">
    <property type="protein sequence ID" value="ABQ27204.1"/>
    <property type="molecule type" value="Genomic_DNA"/>
</dbReference>
<evidence type="ECO:0000313" key="5">
    <source>
        <dbReference type="Proteomes" id="UP000006695"/>
    </source>
</evidence>
<dbReference type="KEGG" id="gur:Gura_3032"/>
<evidence type="ECO:0000256" key="1">
    <source>
        <dbReference type="ARBA" id="ARBA00022729"/>
    </source>
</evidence>
<feature type="signal peptide" evidence="2">
    <location>
        <begin position="1"/>
        <end position="22"/>
    </location>
</feature>
<dbReference type="AlphaFoldDB" id="A5G5Y6"/>
<dbReference type="Proteomes" id="UP000006695">
    <property type="component" value="Chromosome"/>
</dbReference>
<keyword evidence="5" id="KW-1185">Reference proteome</keyword>
<gene>
    <name evidence="4" type="ordered locus">Gura_3032</name>
</gene>
<dbReference type="Gene3D" id="2.40.160.20">
    <property type="match status" value="1"/>
</dbReference>
<protein>
    <recommendedName>
        <fullName evidence="3">Outer membrane protein beta-barrel domain-containing protein</fullName>
    </recommendedName>
</protein>
<accession>A5G5Y6</accession>
<feature type="domain" description="Outer membrane protein beta-barrel" evidence="3">
    <location>
        <begin position="10"/>
        <end position="224"/>
    </location>
</feature>
<organism evidence="4 5">
    <name type="scientific">Geotalea uraniireducens (strain Rf4)</name>
    <name type="common">Geobacter uraniireducens</name>
    <dbReference type="NCBI Taxonomy" id="351605"/>
    <lineage>
        <taxon>Bacteria</taxon>
        <taxon>Pseudomonadati</taxon>
        <taxon>Thermodesulfobacteriota</taxon>
        <taxon>Desulfuromonadia</taxon>
        <taxon>Geobacterales</taxon>
        <taxon>Geobacteraceae</taxon>
        <taxon>Geotalea</taxon>
    </lineage>
</organism>
<dbReference type="InterPro" id="IPR011250">
    <property type="entry name" value="OMP/PagP_B-barrel"/>
</dbReference>
<reference evidence="4 5" key="1">
    <citation type="submission" date="2007-05" db="EMBL/GenBank/DDBJ databases">
        <title>Complete sequence of Geobacter uraniireducens Rf4.</title>
        <authorList>
            <consortium name="US DOE Joint Genome Institute"/>
            <person name="Copeland A."/>
            <person name="Lucas S."/>
            <person name="Lapidus A."/>
            <person name="Barry K."/>
            <person name="Detter J.C."/>
            <person name="Glavina del Rio T."/>
            <person name="Hammon N."/>
            <person name="Israni S."/>
            <person name="Dalin E."/>
            <person name="Tice H."/>
            <person name="Pitluck S."/>
            <person name="Chertkov O."/>
            <person name="Brettin T."/>
            <person name="Bruce D."/>
            <person name="Han C."/>
            <person name="Schmutz J."/>
            <person name="Larimer F."/>
            <person name="Land M."/>
            <person name="Hauser L."/>
            <person name="Kyrpides N."/>
            <person name="Mikhailova N."/>
            <person name="Shelobolina E."/>
            <person name="Aklujkar M."/>
            <person name="Lovley D."/>
            <person name="Richardson P."/>
        </authorList>
    </citation>
    <scope>NUCLEOTIDE SEQUENCE [LARGE SCALE GENOMIC DNA]</scope>
    <source>
        <strain evidence="4 5">Rf4</strain>
    </source>
</reference>
<dbReference type="HOGENOM" id="CLU_1233591_0_0_7"/>
<dbReference type="Pfam" id="PF13505">
    <property type="entry name" value="OMP_b-brl"/>
    <property type="match status" value="1"/>
</dbReference>
<dbReference type="InterPro" id="IPR027385">
    <property type="entry name" value="Beta-barrel_OMP"/>
</dbReference>
<feature type="chain" id="PRO_5002682033" description="Outer membrane protein beta-barrel domain-containing protein" evidence="2">
    <location>
        <begin position="23"/>
        <end position="224"/>
    </location>
</feature>